<comment type="caution">
    <text evidence="2">The sequence shown here is derived from an EMBL/GenBank/DDBJ whole genome shotgun (WGS) entry which is preliminary data.</text>
</comment>
<evidence type="ECO:0000313" key="2">
    <source>
        <dbReference type="EMBL" id="RQD80261.1"/>
    </source>
</evidence>
<dbReference type="EMBL" id="QZAB01000569">
    <property type="protein sequence ID" value="RQD80261.1"/>
    <property type="molecule type" value="Genomic_DNA"/>
</dbReference>
<organism evidence="2 3">
    <name type="scientific">Methanosalsum natronophilum</name>
    <dbReference type="NCBI Taxonomy" id="768733"/>
    <lineage>
        <taxon>Archaea</taxon>
        <taxon>Methanobacteriati</taxon>
        <taxon>Methanobacteriota</taxon>
        <taxon>Stenosarchaea group</taxon>
        <taxon>Methanomicrobia</taxon>
        <taxon>Methanosarcinales</taxon>
        <taxon>Methanosarcinaceae</taxon>
        <taxon>Methanosalsum</taxon>
    </lineage>
</organism>
<gene>
    <name evidence="2" type="ORF">D5R95_08905</name>
</gene>
<feature type="non-terminal residue" evidence="2">
    <location>
        <position position="1"/>
    </location>
</feature>
<dbReference type="Pfam" id="PF07752">
    <property type="entry name" value="S-layer"/>
    <property type="match status" value="2"/>
</dbReference>
<sequence length="624" mass="68171">STSFEYNDWGSYHVIGFMAERYFAGYTADSNFADSEISMMADGQLAKVLIDTNDRKSYFPGSSITLNEGYVLTIVEIDLAGNNVLLSLKKDGVEVDQAIVAAGSTYVYETDIGSTDDVPMIALNIQQVFRGTKTDAVFVDGIFQISEDYVSIETGDRFGRMEIKSVTEDEILMENRATVSFSRGSTINLMGQLNIGVADDTTLRFAPFVDMSQPGTYELRGTVASEESVWTPFNFEGFYYNLDEGIGTESLEVEQINTRTIPDERLVYTSSAEEVSFERSAWGKFEVIGFMAEKYFAGYPANVLTDTRVSLLDNGQLSKVLIDDDTRRSVFIGSTVVLEDGYSLRISQIDLAGNNVLISLRKDGTQIEQAIVSAGSTYVYETDIGGTDDVPVIAVRFDQVFRGTELDAVFIGGVFQISEDYITVDVGDRFGKMRVSSITPDEIVLKNDGSMTLTRGGTVSIMGDVKFRVAESTYVRYYPFVEVVTLPGDTLEIDIPEILAEGSSVDIVVKSRGTAVEDVSISFAGDVIGKTNEEGLLRYTPRETGTIEVKAEKAGFVSTSKPVQVVSADDMQFAVAIDVEPDVVYDGDTITITVTTAIDGEPMGDVEVFYSEVSIGNTDGDGQL</sequence>
<dbReference type="Gene3D" id="2.60.98.40">
    <property type="match status" value="2"/>
</dbReference>
<dbReference type="NCBIfam" id="TIGR01567">
    <property type="entry name" value="S_layer_rel_Mac"/>
    <property type="match status" value="2"/>
</dbReference>
<evidence type="ECO:0000313" key="3">
    <source>
        <dbReference type="Proteomes" id="UP000284763"/>
    </source>
</evidence>
<accession>A0A3R7XDN8</accession>
<protein>
    <submittedName>
        <fullName evidence="2">S-layer protein</fullName>
    </submittedName>
</protein>
<feature type="domain" description="S-layer family duplication" evidence="1">
    <location>
        <begin position="2"/>
        <end position="199"/>
    </location>
</feature>
<dbReference type="Gene3D" id="2.60.40.4190">
    <property type="match status" value="2"/>
</dbReference>
<dbReference type="Proteomes" id="UP000284763">
    <property type="component" value="Unassembled WGS sequence"/>
</dbReference>
<dbReference type="InterPro" id="IPR006457">
    <property type="entry name" value="S_layer-rel_Mac"/>
</dbReference>
<evidence type="ECO:0000259" key="1">
    <source>
        <dbReference type="Pfam" id="PF07752"/>
    </source>
</evidence>
<feature type="domain" description="S-layer family duplication" evidence="1">
    <location>
        <begin position="224"/>
        <end position="470"/>
    </location>
</feature>
<feature type="non-terminal residue" evidence="2">
    <location>
        <position position="624"/>
    </location>
</feature>
<name>A0A3R7XDN8_9EURY</name>
<reference evidence="2 3" key="1">
    <citation type="submission" date="2018-08" db="EMBL/GenBank/DDBJ databases">
        <title>The metabolism and importance of syntrophic acetate oxidation coupled to methane or sulfide production in haloalkaline environments.</title>
        <authorList>
            <person name="Timmers P.H.A."/>
            <person name="Vavourakis C.D."/>
            <person name="Sorokin D.Y."/>
            <person name="Sinninghe Damste J.S."/>
            <person name="Muyzer G."/>
            <person name="Stams A.J.M."/>
            <person name="Plugge C.M."/>
        </authorList>
    </citation>
    <scope>NUCLEOTIDE SEQUENCE [LARGE SCALE GENOMIC DNA]</scope>
    <source>
        <strain evidence="2">MSAO_Arc3</strain>
    </source>
</reference>
<dbReference type="AlphaFoldDB" id="A0A3R7XDN8"/>
<proteinExistence type="predicted"/>